<comment type="caution">
    <text evidence="2">The sequence shown here is derived from an EMBL/GenBank/DDBJ whole genome shotgun (WGS) entry which is preliminary data.</text>
</comment>
<dbReference type="AlphaFoldDB" id="W2ZLW2"/>
<organism evidence="2 3">
    <name type="scientific">Phytophthora nicotianae P10297</name>
    <dbReference type="NCBI Taxonomy" id="1317064"/>
    <lineage>
        <taxon>Eukaryota</taxon>
        <taxon>Sar</taxon>
        <taxon>Stramenopiles</taxon>
        <taxon>Oomycota</taxon>
        <taxon>Peronosporomycetes</taxon>
        <taxon>Peronosporales</taxon>
        <taxon>Peronosporaceae</taxon>
        <taxon>Phytophthora</taxon>
    </lineage>
</organism>
<feature type="region of interest" description="Disordered" evidence="1">
    <location>
        <begin position="1"/>
        <end position="22"/>
    </location>
</feature>
<evidence type="ECO:0000313" key="2">
    <source>
        <dbReference type="EMBL" id="ETP48253.1"/>
    </source>
</evidence>
<accession>W2ZLW2</accession>
<gene>
    <name evidence="2" type="ORF">F442_05974</name>
</gene>
<protein>
    <submittedName>
        <fullName evidence="2">Uncharacterized protein</fullName>
    </submittedName>
</protein>
<proteinExistence type="predicted"/>
<dbReference type="EMBL" id="ANIY01001281">
    <property type="protein sequence ID" value="ETP48253.1"/>
    <property type="molecule type" value="Genomic_DNA"/>
</dbReference>
<sequence>MSHYYQSYQNHHKLTHETRKMKTQEQNHLIPLFLRFDNHRALIQERVHELEQLQNIKAGLAVGDSLRTRTWKCT</sequence>
<dbReference type="Proteomes" id="UP000018948">
    <property type="component" value="Unassembled WGS sequence"/>
</dbReference>
<reference evidence="2 3" key="1">
    <citation type="submission" date="2013-11" db="EMBL/GenBank/DDBJ databases">
        <title>The Genome Sequence of Phytophthora parasitica P10297.</title>
        <authorList>
            <consortium name="The Broad Institute Genomics Platform"/>
            <person name="Russ C."/>
            <person name="Tyler B."/>
            <person name="Panabieres F."/>
            <person name="Shan W."/>
            <person name="Tripathy S."/>
            <person name="Grunwald N."/>
            <person name="Machado M."/>
            <person name="Johnson C.S."/>
            <person name="Walker B."/>
            <person name="Young S.K."/>
            <person name="Zeng Q."/>
            <person name="Gargeya S."/>
            <person name="Fitzgerald M."/>
            <person name="Haas B."/>
            <person name="Abouelleil A."/>
            <person name="Allen A.W."/>
            <person name="Alvarado L."/>
            <person name="Arachchi H.M."/>
            <person name="Berlin A.M."/>
            <person name="Chapman S.B."/>
            <person name="Gainer-Dewar J."/>
            <person name="Goldberg J."/>
            <person name="Griggs A."/>
            <person name="Gujja S."/>
            <person name="Hansen M."/>
            <person name="Howarth C."/>
            <person name="Imamovic A."/>
            <person name="Ireland A."/>
            <person name="Larimer J."/>
            <person name="McCowan C."/>
            <person name="Murphy C."/>
            <person name="Pearson M."/>
            <person name="Poon T.W."/>
            <person name="Priest M."/>
            <person name="Roberts A."/>
            <person name="Saif S."/>
            <person name="Shea T."/>
            <person name="Sisk P."/>
            <person name="Sykes S."/>
            <person name="Wortman J."/>
            <person name="Nusbaum C."/>
            <person name="Birren B."/>
        </authorList>
    </citation>
    <scope>NUCLEOTIDE SEQUENCE [LARGE SCALE GENOMIC DNA]</scope>
    <source>
        <strain evidence="2 3">P10297</strain>
    </source>
</reference>
<name>W2ZLW2_PHYNI</name>
<evidence type="ECO:0000256" key="1">
    <source>
        <dbReference type="SAM" id="MobiDB-lite"/>
    </source>
</evidence>
<evidence type="ECO:0000313" key="3">
    <source>
        <dbReference type="Proteomes" id="UP000018948"/>
    </source>
</evidence>